<dbReference type="EMBL" id="KB097495">
    <property type="protein sequence ID" value="ESN96151.1"/>
    <property type="molecule type" value="Genomic_DNA"/>
</dbReference>
<evidence type="ECO:0000313" key="8">
    <source>
        <dbReference type="EMBL" id="ESN96151.1"/>
    </source>
</evidence>
<dbReference type="CTD" id="20211142"/>
<dbReference type="EnsemblMetazoa" id="HelroT189125">
    <property type="protein sequence ID" value="HelroP189125"/>
    <property type="gene ID" value="HelroG189125"/>
</dbReference>
<feature type="transmembrane region" description="Helical" evidence="6">
    <location>
        <begin position="233"/>
        <end position="253"/>
    </location>
</feature>
<evidence type="ECO:0000259" key="7">
    <source>
        <dbReference type="PROSITE" id="PS50262"/>
    </source>
</evidence>
<protein>
    <recommendedName>
        <fullName evidence="7">G-protein coupled receptors family 1 profile domain-containing protein</fullName>
    </recommendedName>
</protein>
<evidence type="ECO:0000313" key="10">
    <source>
        <dbReference type="Proteomes" id="UP000015101"/>
    </source>
</evidence>
<reference evidence="10" key="1">
    <citation type="submission" date="2012-12" db="EMBL/GenBank/DDBJ databases">
        <authorList>
            <person name="Hellsten U."/>
            <person name="Grimwood J."/>
            <person name="Chapman J.A."/>
            <person name="Shapiro H."/>
            <person name="Aerts A."/>
            <person name="Otillar R.P."/>
            <person name="Terry A.Y."/>
            <person name="Boore J.L."/>
            <person name="Simakov O."/>
            <person name="Marletaz F."/>
            <person name="Cho S.-J."/>
            <person name="Edsinger-Gonzales E."/>
            <person name="Havlak P."/>
            <person name="Kuo D.-H."/>
            <person name="Larsson T."/>
            <person name="Lv J."/>
            <person name="Arendt D."/>
            <person name="Savage R."/>
            <person name="Osoegawa K."/>
            <person name="de Jong P."/>
            <person name="Lindberg D.R."/>
            <person name="Seaver E.C."/>
            <person name="Weisblat D.A."/>
            <person name="Putnam N.H."/>
            <person name="Grigoriev I.V."/>
            <person name="Rokhsar D.S."/>
        </authorList>
    </citation>
    <scope>NUCLEOTIDE SEQUENCE</scope>
</reference>
<evidence type="ECO:0000256" key="6">
    <source>
        <dbReference type="SAM" id="Phobius"/>
    </source>
</evidence>
<feature type="region of interest" description="Disordered" evidence="5">
    <location>
        <begin position="603"/>
        <end position="622"/>
    </location>
</feature>
<proteinExistence type="predicted"/>
<name>T1FQP5_HELRO</name>
<dbReference type="PANTHER" id="PTHR46641:SF2">
    <property type="entry name" value="FMRFAMIDE RECEPTOR"/>
    <property type="match status" value="1"/>
</dbReference>
<feature type="domain" description="G-protein coupled receptors family 1 profile" evidence="7">
    <location>
        <begin position="127"/>
        <end position="464"/>
    </location>
</feature>
<dbReference type="RefSeq" id="XP_009025380.1">
    <property type="nucleotide sequence ID" value="XM_009027132.1"/>
</dbReference>
<dbReference type="Gene3D" id="1.20.1070.10">
    <property type="entry name" value="Rhodopsin 7-helix transmembrane proteins"/>
    <property type="match status" value="1"/>
</dbReference>
<dbReference type="AlphaFoldDB" id="T1FQP5"/>
<dbReference type="InParanoid" id="T1FQP5"/>
<keyword evidence="3 6" id="KW-1133">Transmembrane helix</keyword>
<keyword evidence="10" id="KW-1185">Reference proteome</keyword>
<gene>
    <name evidence="9" type="primary">20211142</name>
    <name evidence="8" type="ORF">HELRODRAFT_189125</name>
</gene>
<keyword evidence="4 6" id="KW-0472">Membrane</keyword>
<evidence type="ECO:0000256" key="4">
    <source>
        <dbReference type="ARBA" id="ARBA00023136"/>
    </source>
</evidence>
<sequence>MEDESGDIYSPEMVEPVVIAYSIDDCILPAFHPPPPMGRLWPENIINHIHDISTALVYLIPGLLAICTVAFDTVDHTILLRLLHLSFNITDSCLSWFSSYLCNRFSSVVLNNSTSNSSTLTFGVPQGNLVAIIVLKRLYTGVLSTGLYVLLSLLIDIIVVWLRCGMEWMRLATNTNVREIIVASSLVLCKIYPFISSTLLLLSTWLTVMMAAETAWVHQHPQRLMRVCKIGRARLMVLAVVFLSVSVNCPSFWTYSLYTSPVVVYTPDAKQTANDGDSMVYDEKFGEVEMDEVVSSDVQGRPTCANEIMDERLLVAAAASLPPKQSEETISFPGLDYRKTILMVVDLLLLDLLPYFIVFSSAVMLVTKRLRRKDQVRQIDNTWKACNIDSGVAHQLHSTFICLCLAHTILMFPKLVYKTFLLVTDLQVTGLVSYPVEHRPCTIVAKTVCYLLHYTFMSCKLFLFLGSSTAFRGECLALITCNSTCEPVVTSGSVSDDHVSTGLPLLHNNNNNTQHQNECTVLETTGLTNLSMPATTTTQITPTTNNALSLTSSLRSTPNNYIPHPPPPSSIHHSTLSRMGKPSHVTMNTNTLPLHRTVNFSTTTTTDHLRQPPPPSQLASQQQPLRHLTAAIPEVTFADDVKPEDPVASSAAILENGAPCIKIFSMTSV</sequence>
<feature type="transmembrane region" description="Helical" evidence="6">
    <location>
        <begin position="142"/>
        <end position="162"/>
    </location>
</feature>
<evidence type="ECO:0000256" key="2">
    <source>
        <dbReference type="ARBA" id="ARBA00022692"/>
    </source>
</evidence>
<accession>T1FQP5</accession>
<dbReference type="SUPFAM" id="SSF81321">
    <property type="entry name" value="Family A G protein-coupled receptor-like"/>
    <property type="match status" value="1"/>
</dbReference>
<dbReference type="PROSITE" id="PS50262">
    <property type="entry name" value="G_PROTEIN_RECEP_F1_2"/>
    <property type="match status" value="1"/>
</dbReference>
<comment type="subcellular location">
    <subcellularLocation>
        <location evidence="1">Membrane</location>
    </subcellularLocation>
</comment>
<dbReference type="InterPro" id="IPR052954">
    <property type="entry name" value="GPCR-Ligand_Int"/>
</dbReference>
<dbReference type="HOGENOM" id="CLU_410656_0_0_1"/>
<reference evidence="9" key="3">
    <citation type="submission" date="2015-06" db="UniProtKB">
        <authorList>
            <consortium name="EnsemblMetazoa"/>
        </authorList>
    </citation>
    <scope>IDENTIFICATION</scope>
</reference>
<dbReference type="Proteomes" id="UP000015101">
    <property type="component" value="Unassembled WGS sequence"/>
</dbReference>
<feature type="transmembrane region" description="Helical" evidence="6">
    <location>
        <begin position="191"/>
        <end position="212"/>
    </location>
</feature>
<dbReference type="PANTHER" id="PTHR46641">
    <property type="entry name" value="FMRFAMIDE RECEPTOR-RELATED"/>
    <property type="match status" value="1"/>
</dbReference>
<reference evidence="8 10" key="2">
    <citation type="journal article" date="2013" name="Nature">
        <title>Insights into bilaterian evolution from three spiralian genomes.</title>
        <authorList>
            <person name="Simakov O."/>
            <person name="Marletaz F."/>
            <person name="Cho S.J."/>
            <person name="Edsinger-Gonzales E."/>
            <person name="Havlak P."/>
            <person name="Hellsten U."/>
            <person name="Kuo D.H."/>
            <person name="Larsson T."/>
            <person name="Lv J."/>
            <person name="Arendt D."/>
            <person name="Savage R."/>
            <person name="Osoegawa K."/>
            <person name="de Jong P."/>
            <person name="Grimwood J."/>
            <person name="Chapman J.A."/>
            <person name="Shapiro H."/>
            <person name="Aerts A."/>
            <person name="Otillar R.P."/>
            <person name="Terry A.Y."/>
            <person name="Boore J.L."/>
            <person name="Grigoriev I.V."/>
            <person name="Lindberg D.R."/>
            <person name="Seaver E.C."/>
            <person name="Weisblat D.A."/>
            <person name="Putnam N.H."/>
            <person name="Rokhsar D.S."/>
        </authorList>
    </citation>
    <scope>NUCLEOTIDE SEQUENCE</scope>
</reference>
<dbReference type="GO" id="GO:0016020">
    <property type="term" value="C:membrane"/>
    <property type="evidence" value="ECO:0007669"/>
    <property type="project" value="UniProtKB-SubCell"/>
</dbReference>
<dbReference type="eggNOG" id="KOG1075">
    <property type="taxonomic scope" value="Eukaryota"/>
</dbReference>
<organism evidence="9 10">
    <name type="scientific">Helobdella robusta</name>
    <name type="common">Californian leech</name>
    <dbReference type="NCBI Taxonomy" id="6412"/>
    <lineage>
        <taxon>Eukaryota</taxon>
        <taxon>Metazoa</taxon>
        <taxon>Spiralia</taxon>
        <taxon>Lophotrochozoa</taxon>
        <taxon>Annelida</taxon>
        <taxon>Clitellata</taxon>
        <taxon>Hirudinea</taxon>
        <taxon>Rhynchobdellida</taxon>
        <taxon>Glossiphoniidae</taxon>
        <taxon>Helobdella</taxon>
    </lineage>
</organism>
<evidence type="ECO:0000256" key="3">
    <source>
        <dbReference type="ARBA" id="ARBA00022989"/>
    </source>
</evidence>
<dbReference type="InterPro" id="IPR017452">
    <property type="entry name" value="GPCR_Rhodpsn_7TM"/>
</dbReference>
<evidence type="ECO:0000313" key="9">
    <source>
        <dbReference type="EnsemblMetazoa" id="HelroP189125"/>
    </source>
</evidence>
<evidence type="ECO:0000256" key="5">
    <source>
        <dbReference type="SAM" id="MobiDB-lite"/>
    </source>
</evidence>
<dbReference type="OrthoDB" id="6153283at2759"/>
<dbReference type="EMBL" id="AMQM01001327">
    <property type="status" value="NOT_ANNOTATED_CDS"/>
    <property type="molecule type" value="Genomic_DNA"/>
</dbReference>
<dbReference type="GeneID" id="20211142"/>
<feature type="transmembrane region" description="Helical" evidence="6">
    <location>
        <begin position="52"/>
        <end position="71"/>
    </location>
</feature>
<keyword evidence="2 6" id="KW-0812">Transmembrane</keyword>
<feature type="transmembrane region" description="Helical" evidence="6">
    <location>
        <begin position="341"/>
        <end position="367"/>
    </location>
</feature>
<dbReference type="KEGG" id="hro:HELRODRAFT_189125"/>
<evidence type="ECO:0000256" key="1">
    <source>
        <dbReference type="ARBA" id="ARBA00004370"/>
    </source>
</evidence>